<dbReference type="EMBL" id="OCMT01000002">
    <property type="protein sequence ID" value="SOD15151.1"/>
    <property type="molecule type" value="Genomic_DNA"/>
</dbReference>
<protein>
    <submittedName>
        <fullName evidence="2">Uncharacterized protein</fullName>
    </submittedName>
</protein>
<feature type="compositionally biased region" description="Basic and acidic residues" evidence="1">
    <location>
        <begin position="63"/>
        <end position="102"/>
    </location>
</feature>
<accession>A0A285ZZW8</accession>
<dbReference type="RefSeq" id="WP_097131676.1">
    <property type="nucleotide sequence ID" value="NZ_OCMT01000002.1"/>
</dbReference>
<feature type="compositionally biased region" description="Basic and acidic residues" evidence="1">
    <location>
        <begin position="24"/>
        <end position="47"/>
    </location>
</feature>
<keyword evidence="3" id="KW-1185">Reference proteome</keyword>
<gene>
    <name evidence="2" type="ORF">SAMN06297358_2127</name>
</gene>
<dbReference type="AlphaFoldDB" id="A0A285ZZW8"/>
<sequence>MENASTNHPKKEQGADMEALNEFDQNHFYESDHISDDMLSEKDRSSEELTSQEISGTASLADRIAEEQQSQKKEIHTPKENTDLPTAEDGRKLMDVGRAPDS</sequence>
<dbReference type="Proteomes" id="UP000219281">
    <property type="component" value="Unassembled WGS sequence"/>
</dbReference>
<feature type="compositionally biased region" description="Polar residues" evidence="1">
    <location>
        <begin position="48"/>
        <end position="58"/>
    </location>
</feature>
<organism evidence="2 3">
    <name type="scientific">Pedobacter xixiisoli</name>
    <dbReference type="NCBI Taxonomy" id="1476464"/>
    <lineage>
        <taxon>Bacteria</taxon>
        <taxon>Pseudomonadati</taxon>
        <taxon>Bacteroidota</taxon>
        <taxon>Sphingobacteriia</taxon>
        <taxon>Sphingobacteriales</taxon>
        <taxon>Sphingobacteriaceae</taxon>
        <taxon>Pedobacter</taxon>
    </lineage>
</organism>
<evidence type="ECO:0000313" key="3">
    <source>
        <dbReference type="Proteomes" id="UP000219281"/>
    </source>
</evidence>
<dbReference type="OrthoDB" id="1422173at2"/>
<proteinExistence type="predicted"/>
<evidence type="ECO:0000256" key="1">
    <source>
        <dbReference type="SAM" id="MobiDB-lite"/>
    </source>
</evidence>
<name>A0A285ZZW8_9SPHI</name>
<evidence type="ECO:0000313" key="2">
    <source>
        <dbReference type="EMBL" id="SOD15151.1"/>
    </source>
</evidence>
<reference evidence="3" key="1">
    <citation type="submission" date="2017-09" db="EMBL/GenBank/DDBJ databases">
        <authorList>
            <person name="Varghese N."/>
            <person name="Submissions S."/>
        </authorList>
    </citation>
    <scope>NUCLEOTIDE SEQUENCE [LARGE SCALE GENOMIC DNA]</scope>
    <source>
        <strain evidence="3">CGMCC 1.12803</strain>
    </source>
</reference>
<feature type="region of interest" description="Disordered" evidence="1">
    <location>
        <begin position="1"/>
        <end position="102"/>
    </location>
</feature>